<proteinExistence type="predicted"/>
<reference evidence="2" key="1">
    <citation type="submission" date="2018-01" db="EMBL/GenBank/DDBJ databases">
        <authorList>
            <person name="Li J."/>
        </authorList>
    </citation>
    <scope>NUCLEOTIDE SEQUENCE [LARGE SCALE GENOMIC DNA]</scope>
    <source>
        <strain evidence="2">2184</strain>
    </source>
</reference>
<organism evidence="1 2">
    <name type="scientific">Corynebacterium liangguodongii</name>
    <dbReference type="NCBI Taxonomy" id="2079535"/>
    <lineage>
        <taxon>Bacteria</taxon>
        <taxon>Bacillati</taxon>
        <taxon>Actinomycetota</taxon>
        <taxon>Actinomycetes</taxon>
        <taxon>Mycobacteriales</taxon>
        <taxon>Corynebacteriaceae</taxon>
        <taxon>Corynebacterium</taxon>
    </lineage>
</organism>
<evidence type="ECO:0000313" key="2">
    <source>
        <dbReference type="Proteomes" id="UP000244754"/>
    </source>
</evidence>
<sequence>MQNTRGEQKWREPLVDELVDLRRLRSDDPRRRDPAGHGLTLLTKQIAIPTEVLKRLRFHEDRFVRAVAVGKNAYAAVLLGRSAARVLGMWVVSLGEERVEVCLPSTQVPPTYRRNKKVVCRRRKVPYLDEVHGVRVTLPVRTFIDIARDHGFCEGLIAADWLLARGYTREDLLEGLRRMGKMPNGAVVRRCIEHAKGKSESPYESLARAILIEAGFVNIRVQVPVGGYRLDLLIDDLVALEVDGDVKYSEGAELTILEENNRQKALMNEGFVFLRYRPQELREEPGRVVRQVRGASQRVRVGSTQ</sequence>
<dbReference type="KEGG" id="clia:C3E79_09585"/>
<dbReference type="Pfam" id="PF04480">
    <property type="entry name" value="DUF559"/>
    <property type="match status" value="1"/>
</dbReference>
<dbReference type="AlphaFoldDB" id="A0A2S0WFZ3"/>
<dbReference type="EMBL" id="CP026948">
    <property type="protein sequence ID" value="AWB84691.1"/>
    <property type="molecule type" value="Genomic_DNA"/>
</dbReference>
<protein>
    <submittedName>
        <fullName evidence="1">Uncharacterized protein</fullName>
    </submittedName>
</protein>
<dbReference type="Gene3D" id="3.40.960.10">
    <property type="entry name" value="VSR Endonuclease"/>
    <property type="match status" value="1"/>
</dbReference>
<evidence type="ECO:0000313" key="1">
    <source>
        <dbReference type="EMBL" id="AWB84691.1"/>
    </source>
</evidence>
<name>A0A2S0WFZ3_9CORY</name>
<gene>
    <name evidence="1" type="ORF">C3E79_09585</name>
</gene>
<accession>A0A2S0WFZ3</accession>
<dbReference type="Proteomes" id="UP000244754">
    <property type="component" value="Chromosome"/>
</dbReference>
<dbReference type="InterPro" id="IPR007569">
    <property type="entry name" value="DUF559"/>
</dbReference>
<keyword evidence="2" id="KW-1185">Reference proteome</keyword>